<evidence type="ECO:0000313" key="3">
    <source>
        <dbReference type="EMBL" id="AZU04627.1"/>
    </source>
</evidence>
<proteinExistence type="predicted"/>
<protein>
    <recommendedName>
        <fullName evidence="2">DUF6456 domain-containing protein</fullName>
    </recommendedName>
</protein>
<name>A0A3T0EBP6_9PROT</name>
<dbReference type="RefSeq" id="WP_127567718.1">
    <property type="nucleotide sequence ID" value="NZ_BMFB01000001.1"/>
</dbReference>
<dbReference type="OrthoDB" id="7476630at2"/>
<dbReference type="InterPro" id="IPR045599">
    <property type="entry name" value="DUF6456"/>
</dbReference>
<evidence type="ECO:0000256" key="1">
    <source>
        <dbReference type="SAM" id="MobiDB-lite"/>
    </source>
</evidence>
<sequence>MSAPSWLIRLARPGRRIAALPGGRGYGVFAGADRRRRPLAVLSARELSAGVSDGTLEAGEGGTCWTVTEAGLARLKREEVPGSNDEGRFAAQHRRLEPRAVMQADGRVVAALANGDASPVARYAVARPGRAALLERVHVTAADRLRADYDASTLRSRVTSDWSGVPRSGPRGGHDPAGAPARALDARERVMAALAAAGPGLDRLLINIVIRETGMERAVRDLDWPDKAGGTALHLALERLAIHYGLKRAARAADPFAG</sequence>
<dbReference type="AlphaFoldDB" id="A0A3T0EBP6"/>
<evidence type="ECO:0000313" key="4">
    <source>
        <dbReference type="Proteomes" id="UP000286954"/>
    </source>
</evidence>
<gene>
    <name evidence="3" type="ORF">X907_2104</name>
</gene>
<organism evidence="3 4">
    <name type="scientific">Glycocaulis alkaliphilus</name>
    <dbReference type="NCBI Taxonomy" id="1434191"/>
    <lineage>
        <taxon>Bacteria</taxon>
        <taxon>Pseudomonadati</taxon>
        <taxon>Pseudomonadota</taxon>
        <taxon>Alphaproteobacteria</taxon>
        <taxon>Maricaulales</taxon>
        <taxon>Maricaulaceae</taxon>
        <taxon>Glycocaulis</taxon>
    </lineage>
</organism>
<accession>A0A3T0EBP6</accession>
<evidence type="ECO:0000259" key="2">
    <source>
        <dbReference type="Pfam" id="PF20057"/>
    </source>
</evidence>
<feature type="region of interest" description="Disordered" evidence="1">
    <location>
        <begin position="160"/>
        <end position="180"/>
    </location>
</feature>
<dbReference type="Proteomes" id="UP000286954">
    <property type="component" value="Chromosome"/>
</dbReference>
<reference evidence="3 4" key="1">
    <citation type="submission" date="2016-12" db="EMBL/GenBank/DDBJ databases">
        <title>The genome of dimorphic prosthecate Glycocaulis alkaliphilus 6b-8t, isolated from crude oil dictates its adaptability in petroleum environments.</title>
        <authorList>
            <person name="Wu X.-L."/>
            <person name="Geng S."/>
        </authorList>
    </citation>
    <scope>NUCLEOTIDE SEQUENCE [LARGE SCALE GENOMIC DNA]</scope>
    <source>
        <strain evidence="3 4">6B-8</strain>
    </source>
</reference>
<dbReference type="EMBL" id="CP018911">
    <property type="protein sequence ID" value="AZU04627.1"/>
    <property type="molecule type" value="Genomic_DNA"/>
</dbReference>
<dbReference type="Pfam" id="PF20057">
    <property type="entry name" value="DUF6456"/>
    <property type="match status" value="1"/>
</dbReference>
<dbReference type="KEGG" id="gak:X907_2104"/>
<feature type="domain" description="DUF6456" evidence="2">
    <location>
        <begin position="114"/>
        <end position="245"/>
    </location>
</feature>
<keyword evidence="4" id="KW-1185">Reference proteome</keyword>